<dbReference type="CDD" id="cd04458">
    <property type="entry name" value="CSP_CDS"/>
    <property type="match status" value="1"/>
</dbReference>
<dbReference type="PANTHER" id="PTHR46565:SF20">
    <property type="entry name" value="COLD SHOCK DOMAIN-CONTAINING PROTEIN 4"/>
    <property type="match status" value="1"/>
</dbReference>
<keyword evidence="4" id="KW-1185">Reference proteome</keyword>
<feature type="compositionally biased region" description="Basic residues" evidence="1">
    <location>
        <begin position="334"/>
        <end position="349"/>
    </location>
</feature>
<evidence type="ECO:0000256" key="1">
    <source>
        <dbReference type="SAM" id="MobiDB-lite"/>
    </source>
</evidence>
<dbReference type="InterPro" id="IPR002059">
    <property type="entry name" value="CSP_DNA-bd"/>
</dbReference>
<reference evidence="3" key="1">
    <citation type="journal article" date="2021" name="Sci. Rep.">
        <title>Diploid genomic architecture of Nitzschia inconspicua, an elite biomass production diatom.</title>
        <authorList>
            <person name="Oliver A."/>
            <person name="Podell S."/>
            <person name="Pinowska A."/>
            <person name="Traller J.C."/>
            <person name="Smith S.R."/>
            <person name="McClure R."/>
            <person name="Beliaev A."/>
            <person name="Bohutskyi P."/>
            <person name="Hill E.A."/>
            <person name="Rabines A."/>
            <person name="Zheng H."/>
            <person name="Allen L.Z."/>
            <person name="Kuo A."/>
            <person name="Grigoriev I.V."/>
            <person name="Allen A.E."/>
            <person name="Hazlebeck D."/>
            <person name="Allen E.E."/>
        </authorList>
    </citation>
    <scope>NUCLEOTIDE SEQUENCE</scope>
    <source>
        <strain evidence="3">Hildebrandi</strain>
    </source>
</reference>
<name>A0A9K3KN74_9STRA</name>
<dbReference type="AlphaFoldDB" id="A0A9K3KN74"/>
<dbReference type="PANTHER" id="PTHR46565">
    <property type="entry name" value="COLD SHOCK DOMAIN PROTEIN 2"/>
    <property type="match status" value="1"/>
</dbReference>
<dbReference type="Proteomes" id="UP000693970">
    <property type="component" value="Unassembled WGS sequence"/>
</dbReference>
<accession>A0A9K3KN74</accession>
<evidence type="ECO:0000313" key="3">
    <source>
        <dbReference type="EMBL" id="KAG7346892.1"/>
    </source>
</evidence>
<dbReference type="InterPro" id="IPR011129">
    <property type="entry name" value="CSD"/>
</dbReference>
<feature type="region of interest" description="Disordered" evidence="1">
    <location>
        <begin position="105"/>
        <end position="190"/>
    </location>
</feature>
<reference evidence="3" key="2">
    <citation type="submission" date="2021-04" db="EMBL/GenBank/DDBJ databases">
        <authorList>
            <person name="Podell S."/>
        </authorList>
    </citation>
    <scope>NUCLEOTIDE SEQUENCE</scope>
    <source>
        <strain evidence="3">Hildebrandi</strain>
    </source>
</reference>
<evidence type="ECO:0000259" key="2">
    <source>
        <dbReference type="PROSITE" id="PS51857"/>
    </source>
</evidence>
<dbReference type="SMART" id="SM00357">
    <property type="entry name" value="CSP"/>
    <property type="match status" value="1"/>
</dbReference>
<comment type="caution">
    <text evidence="3">The sequence shown here is derived from an EMBL/GenBank/DDBJ whole genome shotgun (WGS) entry which is preliminary data.</text>
</comment>
<organism evidence="3 4">
    <name type="scientific">Nitzschia inconspicua</name>
    <dbReference type="NCBI Taxonomy" id="303405"/>
    <lineage>
        <taxon>Eukaryota</taxon>
        <taxon>Sar</taxon>
        <taxon>Stramenopiles</taxon>
        <taxon>Ochrophyta</taxon>
        <taxon>Bacillariophyta</taxon>
        <taxon>Bacillariophyceae</taxon>
        <taxon>Bacillariophycidae</taxon>
        <taxon>Bacillariales</taxon>
        <taxon>Bacillariaceae</taxon>
        <taxon>Nitzschia</taxon>
    </lineage>
</organism>
<dbReference type="GO" id="GO:0003676">
    <property type="term" value="F:nucleic acid binding"/>
    <property type="evidence" value="ECO:0007669"/>
    <property type="project" value="InterPro"/>
</dbReference>
<sequence length="358" mass="38783">MFRKPDDPGTILKEAIPDGKRAIADNGYRGTMAEKIKGYVKWFSNRSGYGFITPTSDNAPTTDDIFVHQSSIVNKDGEYRTLKEGFETQFEVLTDDAGKLKAVNVTSADGSPCPGPEPRKRRPKKSTPKGDGDVAATSGEDGDKESGASDEGKGKAGRKPRRRNRNGKKESAAAATTNGEATKKEDSWETKLDDSVQESLKSKKITVNGGRAFLAVGDARIKLGTDGYAALAHSKAVLAEGTWTVLPSGVVTFKWERVLKLDGSEWSLSTADGEKDALVAEIKLVEDSVQPTTSTETTATLWGEDKADPKDALEKHGFSMRKMILNADQAIVRRRRGRGNRFGNKKKNGKDKPASTSE</sequence>
<protein>
    <submittedName>
        <fullName evidence="3">Cold shock transcription antiterminator</fullName>
    </submittedName>
</protein>
<evidence type="ECO:0000313" key="4">
    <source>
        <dbReference type="Proteomes" id="UP000693970"/>
    </source>
</evidence>
<dbReference type="OrthoDB" id="44272at2759"/>
<feature type="compositionally biased region" description="Basic and acidic residues" evidence="1">
    <location>
        <begin position="144"/>
        <end position="154"/>
    </location>
</feature>
<feature type="region of interest" description="Disordered" evidence="1">
    <location>
        <begin position="334"/>
        <end position="358"/>
    </location>
</feature>
<dbReference type="EMBL" id="JAGRRH010000021">
    <property type="protein sequence ID" value="KAG7346892.1"/>
    <property type="molecule type" value="Genomic_DNA"/>
</dbReference>
<feature type="domain" description="CSD" evidence="2">
    <location>
        <begin position="35"/>
        <end position="107"/>
    </location>
</feature>
<gene>
    <name evidence="3" type="ORF">IV203_005961</name>
</gene>
<dbReference type="PROSITE" id="PS51857">
    <property type="entry name" value="CSD_2"/>
    <property type="match status" value="1"/>
</dbReference>
<feature type="compositionally biased region" description="Basic residues" evidence="1">
    <location>
        <begin position="155"/>
        <end position="166"/>
    </location>
</feature>
<dbReference type="Pfam" id="PF00313">
    <property type="entry name" value="CSD"/>
    <property type="match status" value="1"/>
</dbReference>
<feature type="compositionally biased region" description="Basic and acidic residues" evidence="1">
    <location>
        <begin position="181"/>
        <end position="190"/>
    </location>
</feature>
<proteinExistence type="predicted"/>